<dbReference type="Gene3D" id="3.90.550.10">
    <property type="entry name" value="Spore Coat Polysaccharide Biosynthesis Protein SpsA, Chain A"/>
    <property type="match status" value="1"/>
</dbReference>
<dbReference type="InterPro" id="IPR001173">
    <property type="entry name" value="Glyco_trans_2-like"/>
</dbReference>
<sequence>MLHPVVLVGNHLGFAMKISVVTVVRNNVEHIAETIRSVLDQNYPELEYIVIDGASTDGTVDVVRSFGDRIAQFVSEPDRSLYDAMNKGIARATGDVVGMINSGDRYLPGALELVAKSFAGHSLDDTIFWGDVQYEFLGRVKGFRPHNLKRGAFAPHPSMFVPKRIYDRIGAYDISLRFLGDYDFMYRAINHHGLKPLYVPELVAFYREGGLSDRNIVPCLKDELTVKLRYGQSPLIARTVYMLKLIKNLRRILLANR</sequence>
<dbReference type="Pfam" id="PF00535">
    <property type="entry name" value="Glycos_transf_2"/>
    <property type="match status" value="1"/>
</dbReference>
<dbReference type="CDD" id="cd06433">
    <property type="entry name" value="GT_2_WfgS_like"/>
    <property type="match status" value="1"/>
</dbReference>
<dbReference type="AlphaFoldDB" id="A0A2U1BAY5"/>
<gene>
    <name evidence="2" type="ORF">C8D82_10117</name>
</gene>
<evidence type="ECO:0000259" key="1">
    <source>
        <dbReference type="Pfam" id="PF00535"/>
    </source>
</evidence>
<feature type="domain" description="Glycosyltransferase 2-like" evidence="1">
    <location>
        <begin position="19"/>
        <end position="131"/>
    </location>
</feature>
<dbReference type="PANTHER" id="PTHR43685">
    <property type="entry name" value="GLYCOSYLTRANSFERASE"/>
    <property type="match status" value="1"/>
</dbReference>
<dbReference type="PANTHER" id="PTHR43685:SF2">
    <property type="entry name" value="GLYCOSYLTRANSFERASE 2-LIKE DOMAIN-CONTAINING PROTEIN"/>
    <property type="match status" value="1"/>
</dbReference>
<dbReference type="InterPro" id="IPR029044">
    <property type="entry name" value="Nucleotide-diphossugar_trans"/>
</dbReference>
<keyword evidence="2" id="KW-0808">Transferase</keyword>
<organism evidence="2 3">
    <name type="scientific">Victivallis vadensis</name>
    <dbReference type="NCBI Taxonomy" id="172901"/>
    <lineage>
        <taxon>Bacteria</taxon>
        <taxon>Pseudomonadati</taxon>
        <taxon>Lentisphaerota</taxon>
        <taxon>Lentisphaeria</taxon>
        <taxon>Victivallales</taxon>
        <taxon>Victivallaceae</taxon>
        <taxon>Victivallis</taxon>
    </lineage>
</organism>
<evidence type="ECO:0000313" key="2">
    <source>
        <dbReference type="EMBL" id="PVY45828.1"/>
    </source>
</evidence>
<dbReference type="SUPFAM" id="SSF53448">
    <property type="entry name" value="Nucleotide-diphospho-sugar transferases"/>
    <property type="match status" value="1"/>
</dbReference>
<dbReference type="GO" id="GO:0016740">
    <property type="term" value="F:transferase activity"/>
    <property type="evidence" value="ECO:0007669"/>
    <property type="project" value="UniProtKB-KW"/>
</dbReference>
<name>A0A2U1BAY5_9BACT</name>
<keyword evidence="3" id="KW-1185">Reference proteome</keyword>
<protein>
    <submittedName>
        <fullName evidence="2">Glycosyltransferase</fullName>
    </submittedName>
</protein>
<proteinExistence type="predicted"/>
<dbReference type="InterPro" id="IPR050834">
    <property type="entry name" value="Glycosyltransf_2"/>
</dbReference>
<reference evidence="2 3" key="1">
    <citation type="submission" date="2018-04" db="EMBL/GenBank/DDBJ databases">
        <title>Genomic Encyclopedia of Type Strains, Phase IV (KMG-IV): sequencing the most valuable type-strain genomes for metagenomic binning, comparative biology and taxonomic classification.</title>
        <authorList>
            <person name="Goeker M."/>
        </authorList>
    </citation>
    <scope>NUCLEOTIDE SEQUENCE [LARGE SCALE GENOMIC DNA]</scope>
    <source>
        <strain evidence="2 3">DSM 14823</strain>
    </source>
</reference>
<accession>A0A2U1BAY5</accession>
<evidence type="ECO:0000313" key="3">
    <source>
        <dbReference type="Proteomes" id="UP000245959"/>
    </source>
</evidence>
<comment type="caution">
    <text evidence="2">The sequence shown here is derived from an EMBL/GenBank/DDBJ whole genome shotgun (WGS) entry which is preliminary data.</text>
</comment>
<dbReference type="EMBL" id="QEKH01000001">
    <property type="protein sequence ID" value="PVY45828.1"/>
    <property type="molecule type" value="Genomic_DNA"/>
</dbReference>
<dbReference type="Proteomes" id="UP000245959">
    <property type="component" value="Unassembled WGS sequence"/>
</dbReference>